<evidence type="ECO:0000259" key="6">
    <source>
        <dbReference type="PROSITE" id="PS51025"/>
    </source>
</evidence>
<dbReference type="SUPFAM" id="SSF101233">
    <property type="entry name" value="PWI domain"/>
    <property type="match status" value="1"/>
</dbReference>
<feature type="compositionally biased region" description="Low complexity" evidence="4">
    <location>
        <begin position="521"/>
        <end position="554"/>
    </location>
</feature>
<name>A0AA88L4N7_ARTSF</name>
<feature type="compositionally biased region" description="Polar residues" evidence="4">
    <location>
        <begin position="490"/>
        <end position="500"/>
    </location>
</feature>
<dbReference type="Pfam" id="PF01480">
    <property type="entry name" value="PWI"/>
    <property type="match status" value="1"/>
</dbReference>
<dbReference type="InterPro" id="IPR036483">
    <property type="entry name" value="PWI_dom_sf"/>
</dbReference>
<dbReference type="PROSITE" id="PS51025">
    <property type="entry name" value="PWI"/>
    <property type="match status" value="1"/>
</dbReference>
<evidence type="ECO:0000256" key="2">
    <source>
        <dbReference type="ARBA" id="ARBA00022884"/>
    </source>
</evidence>
<reference evidence="7" key="1">
    <citation type="submission" date="2023-07" db="EMBL/GenBank/DDBJ databases">
        <title>Chromosome-level genome assembly of Artemia franciscana.</title>
        <authorList>
            <person name="Jo E."/>
        </authorList>
    </citation>
    <scope>NUCLEOTIDE SEQUENCE</scope>
    <source>
        <tissue evidence="7">Whole body</tissue>
    </source>
</reference>
<gene>
    <name evidence="7" type="ORF">QYM36_015479</name>
</gene>
<organism evidence="7 8">
    <name type="scientific">Artemia franciscana</name>
    <name type="common">Brine shrimp</name>
    <name type="synonym">Artemia sanfranciscana</name>
    <dbReference type="NCBI Taxonomy" id="6661"/>
    <lineage>
        <taxon>Eukaryota</taxon>
        <taxon>Metazoa</taxon>
        <taxon>Ecdysozoa</taxon>
        <taxon>Arthropoda</taxon>
        <taxon>Crustacea</taxon>
        <taxon>Branchiopoda</taxon>
        <taxon>Anostraca</taxon>
        <taxon>Artemiidae</taxon>
        <taxon>Artemia</taxon>
    </lineage>
</organism>
<comment type="caution">
    <text evidence="7">The sequence shown here is derived from an EMBL/GenBank/DDBJ whole genome shotgun (WGS) entry which is preliminary data.</text>
</comment>
<dbReference type="GO" id="GO:0006397">
    <property type="term" value="P:mRNA processing"/>
    <property type="evidence" value="ECO:0007669"/>
    <property type="project" value="UniProtKB-KW"/>
</dbReference>
<proteinExistence type="predicted"/>
<dbReference type="SUPFAM" id="SSF54928">
    <property type="entry name" value="RNA-binding domain, RBD"/>
    <property type="match status" value="1"/>
</dbReference>
<dbReference type="GO" id="GO:0003729">
    <property type="term" value="F:mRNA binding"/>
    <property type="evidence" value="ECO:0007669"/>
    <property type="project" value="TreeGrafter"/>
</dbReference>
<dbReference type="GO" id="GO:0000381">
    <property type="term" value="P:regulation of alternative mRNA splicing, via spliceosome"/>
    <property type="evidence" value="ECO:0007669"/>
    <property type="project" value="TreeGrafter"/>
</dbReference>
<feature type="domain" description="PWI" evidence="6">
    <location>
        <begin position="636"/>
        <end position="729"/>
    </location>
</feature>
<dbReference type="InterPro" id="IPR000504">
    <property type="entry name" value="RRM_dom"/>
</dbReference>
<accession>A0AA88L4N7</accession>
<evidence type="ECO:0000256" key="1">
    <source>
        <dbReference type="ARBA" id="ARBA00022664"/>
    </source>
</evidence>
<evidence type="ECO:0000256" key="3">
    <source>
        <dbReference type="PROSITE-ProRule" id="PRU00176"/>
    </source>
</evidence>
<feature type="domain" description="RRM" evidence="5">
    <location>
        <begin position="60"/>
        <end position="137"/>
    </location>
</feature>
<dbReference type="GO" id="GO:0005681">
    <property type="term" value="C:spliceosomal complex"/>
    <property type="evidence" value="ECO:0007669"/>
    <property type="project" value="TreeGrafter"/>
</dbReference>
<dbReference type="SMART" id="SM00311">
    <property type="entry name" value="PWI"/>
    <property type="match status" value="1"/>
</dbReference>
<dbReference type="Gene3D" id="3.30.70.330">
    <property type="match status" value="1"/>
</dbReference>
<dbReference type="PANTHER" id="PTHR18806">
    <property type="entry name" value="RBM25 PROTEIN"/>
    <property type="match status" value="1"/>
</dbReference>
<dbReference type="Gene3D" id="1.20.1390.10">
    <property type="entry name" value="PWI domain"/>
    <property type="match status" value="1"/>
</dbReference>
<evidence type="ECO:0000256" key="4">
    <source>
        <dbReference type="SAM" id="MobiDB-lite"/>
    </source>
</evidence>
<feature type="region of interest" description="Disordered" evidence="4">
    <location>
        <begin position="358"/>
        <end position="379"/>
    </location>
</feature>
<dbReference type="FunFam" id="1.20.1390.10:FF:000004">
    <property type="entry name" value="RNA-binding motif protein 25"/>
    <property type="match status" value="1"/>
</dbReference>
<feature type="region of interest" description="Disordered" evidence="4">
    <location>
        <begin position="256"/>
        <end position="335"/>
    </location>
</feature>
<dbReference type="Proteomes" id="UP001187531">
    <property type="component" value="Unassembled WGS sequence"/>
</dbReference>
<dbReference type="EMBL" id="JAVRJZ010000019">
    <property type="protein sequence ID" value="KAK2707805.1"/>
    <property type="molecule type" value="Genomic_DNA"/>
</dbReference>
<dbReference type="EMBL" id="JAVRJZ010000019">
    <property type="protein sequence ID" value="KAK2707800.1"/>
    <property type="molecule type" value="Genomic_DNA"/>
</dbReference>
<dbReference type="PANTHER" id="PTHR18806:SF4">
    <property type="entry name" value="RNA-BINDING PROTEIN 25"/>
    <property type="match status" value="1"/>
</dbReference>
<dbReference type="InterPro" id="IPR034268">
    <property type="entry name" value="RBM25_RRM"/>
</dbReference>
<evidence type="ECO:0000313" key="8">
    <source>
        <dbReference type="Proteomes" id="UP001187531"/>
    </source>
</evidence>
<dbReference type="AlphaFoldDB" id="A0AA88L4N7"/>
<protein>
    <recommendedName>
        <fullName evidence="9">RNA-binding protein 25</fullName>
    </recommendedName>
</protein>
<feature type="compositionally biased region" description="Polar residues" evidence="4">
    <location>
        <begin position="563"/>
        <end position="573"/>
    </location>
</feature>
<dbReference type="InterPro" id="IPR012677">
    <property type="entry name" value="Nucleotide-bd_a/b_plait_sf"/>
</dbReference>
<feature type="compositionally biased region" description="Basic and acidic residues" evidence="4">
    <location>
        <begin position="306"/>
        <end position="335"/>
    </location>
</feature>
<evidence type="ECO:0000259" key="5">
    <source>
        <dbReference type="PROSITE" id="PS50102"/>
    </source>
</evidence>
<keyword evidence="8" id="KW-1185">Reference proteome</keyword>
<keyword evidence="2 3" id="KW-0694">RNA-binding</keyword>
<keyword evidence="1" id="KW-0507">mRNA processing</keyword>
<dbReference type="InterPro" id="IPR035979">
    <property type="entry name" value="RBD_domain_sf"/>
</dbReference>
<evidence type="ECO:0008006" key="9">
    <source>
        <dbReference type="Google" id="ProtNLM"/>
    </source>
</evidence>
<dbReference type="SMART" id="SM00360">
    <property type="entry name" value="RRM"/>
    <property type="match status" value="1"/>
</dbReference>
<feature type="region of interest" description="Disordered" evidence="4">
    <location>
        <begin position="490"/>
        <end position="576"/>
    </location>
</feature>
<feature type="compositionally biased region" description="Low complexity" evidence="4">
    <location>
        <begin position="501"/>
        <end position="513"/>
    </location>
</feature>
<dbReference type="Pfam" id="PF00076">
    <property type="entry name" value="RRM_1"/>
    <property type="match status" value="1"/>
</dbReference>
<dbReference type="InterPro" id="IPR002483">
    <property type="entry name" value="PWI_dom"/>
</dbReference>
<sequence>MSFRPRPGVVFMSVPTIVPTMVNFTPVLHTITQQQAFRHRAPEMRPMVPVPDPPSTGPIITVFVGNISERAPDAMIRQMLTCCGPVVSWKRVQGASGVLQAFGFCEFASPESALRAIRVLHDWQIMDKKLVVKVDAKTKTLLEEFKTKRVKEDQARSPKKEEEVTSEDPFFTEEMKREDEQVMRMVRKIVRDNEPAMLAMEIRKDPPKERSLPVPGVKTQERLLQLTQNDSGLSGANLEEEEKDFISKEIGRFREIMMRQEEEREIDRKKREAEREKRRSPESMGRRRRSPDSIRSSRSPSSRRRGTPDFRRRSRSRSRDKENRREDDEERERRKIDKRVREKELAYQERLRVWETRERKKSKEYEKEKKLERAKKSEETKLARRLKEFLEDYDDERDDPKYYKGRELERRRAERLREIEADNRDRQREKEELDELKSKIFAQGYENPDATYQKALMEMEEKYRPDILFKPEDLVPKMGAAKIADRVLSPSITINEDSQIGPSTPSSTGVPSVDIDETSQPPMSFSVSPSNVSSSPKGFSISPLTSAPATPASPVDKGEKRLTPSTSSTSLGNLQKKKKMDISEVFNTEEDEATATKKKKLTLLDDEPKPIKSEKVIDEKKKHVKSIIEKIPTSKEELFDYSIDWSLLDVSLIEKRIRPWINKKIVEYIGEPEPVLVEFICTKIMGHSSAQSILDDVQMVLDEEAEVFVVKMWRLLIYEMEARRVTHSK</sequence>
<feature type="compositionally biased region" description="Basic and acidic residues" evidence="4">
    <location>
        <begin position="256"/>
        <end position="285"/>
    </location>
</feature>
<evidence type="ECO:0000313" key="7">
    <source>
        <dbReference type="EMBL" id="KAK2707805.1"/>
    </source>
</evidence>
<dbReference type="InterPro" id="IPR052768">
    <property type="entry name" value="RBM25"/>
</dbReference>
<dbReference type="CDD" id="cd12446">
    <property type="entry name" value="RRM_RBM25"/>
    <property type="match status" value="1"/>
</dbReference>
<dbReference type="PROSITE" id="PS50102">
    <property type="entry name" value="RRM"/>
    <property type="match status" value="1"/>
</dbReference>